<accession>A0A7L3LUF9</accession>
<evidence type="ECO:0000256" key="8">
    <source>
        <dbReference type="ARBA" id="ARBA00023180"/>
    </source>
</evidence>
<dbReference type="Proteomes" id="UP000582182">
    <property type="component" value="Unassembled WGS sequence"/>
</dbReference>
<keyword evidence="4 9" id="KW-0106">Calcium</keyword>
<dbReference type="PANTHER" id="PTHR24028:SF133">
    <property type="entry name" value="PROTOCADHERIN ALPHA-4"/>
    <property type="match status" value="1"/>
</dbReference>
<keyword evidence="2" id="KW-0812">Transmembrane</keyword>
<dbReference type="FunFam" id="2.60.40.60:FF:000002">
    <property type="entry name" value="Protocadherin alpha 2"/>
    <property type="match status" value="1"/>
</dbReference>
<gene>
    <name evidence="11" type="primary">Pcdha2_1</name>
    <name evidence="11" type="ORF">TURVEL_R13867</name>
</gene>
<dbReference type="Pfam" id="PF00028">
    <property type="entry name" value="Cadherin"/>
    <property type="match status" value="1"/>
</dbReference>
<evidence type="ECO:0000256" key="4">
    <source>
        <dbReference type="ARBA" id="ARBA00022837"/>
    </source>
</evidence>
<dbReference type="OrthoDB" id="9990384at2759"/>
<keyword evidence="5" id="KW-0130">Cell adhesion</keyword>
<dbReference type="PANTHER" id="PTHR24028">
    <property type="entry name" value="CADHERIN-87A"/>
    <property type="match status" value="1"/>
</dbReference>
<evidence type="ECO:0000256" key="6">
    <source>
        <dbReference type="ARBA" id="ARBA00022989"/>
    </source>
</evidence>
<dbReference type="InterPro" id="IPR015919">
    <property type="entry name" value="Cadherin-like_sf"/>
</dbReference>
<evidence type="ECO:0000256" key="5">
    <source>
        <dbReference type="ARBA" id="ARBA00022889"/>
    </source>
</evidence>
<evidence type="ECO:0000313" key="12">
    <source>
        <dbReference type="Proteomes" id="UP000582182"/>
    </source>
</evidence>
<dbReference type="InterPro" id="IPR002126">
    <property type="entry name" value="Cadherin-like_dom"/>
</dbReference>
<comment type="caution">
    <text evidence="11">The sequence shown here is derived from an EMBL/GenBank/DDBJ whole genome shotgun (WGS) entry which is preliminary data.</text>
</comment>
<dbReference type="PRINTS" id="PR00205">
    <property type="entry name" value="CADHERIN"/>
</dbReference>
<evidence type="ECO:0000259" key="10">
    <source>
        <dbReference type="PROSITE" id="PS50268"/>
    </source>
</evidence>
<keyword evidence="12" id="KW-1185">Reference proteome</keyword>
<dbReference type="SUPFAM" id="SSF49313">
    <property type="entry name" value="Cadherin-like"/>
    <property type="match status" value="1"/>
</dbReference>
<organism evidence="11 12">
    <name type="scientific">Turnix velox</name>
    <name type="common">Little buttonquail</name>
    <dbReference type="NCBI Taxonomy" id="2529409"/>
    <lineage>
        <taxon>Eukaryota</taxon>
        <taxon>Metazoa</taxon>
        <taxon>Chordata</taxon>
        <taxon>Craniata</taxon>
        <taxon>Vertebrata</taxon>
        <taxon>Euteleostomi</taxon>
        <taxon>Archelosauria</taxon>
        <taxon>Archosauria</taxon>
        <taxon>Dinosauria</taxon>
        <taxon>Saurischia</taxon>
        <taxon>Theropoda</taxon>
        <taxon>Coelurosauria</taxon>
        <taxon>Aves</taxon>
        <taxon>Neognathae</taxon>
        <taxon>Neoaves</taxon>
        <taxon>Charadriiformes</taxon>
        <taxon>Turnicidae</taxon>
        <taxon>Turnix</taxon>
    </lineage>
</organism>
<keyword evidence="8" id="KW-0325">Glycoprotein</keyword>
<feature type="non-terminal residue" evidence="11">
    <location>
        <position position="69"/>
    </location>
</feature>
<dbReference type="GO" id="GO:0005886">
    <property type="term" value="C:plasma membrane"/>
    <property type="evidence" value="ECO:0007669"/>
    <property type="project" value="TreeGrafter"/>
</dbReference>
<name>A0A7L3LUF9_9CHAR</name>
<evidence type="ECO:0000256" key="9">
    <source>
        <dbReference type="PROSITE-ProRule" id="PRU00043"/>
    </source>
</evidence>
<dbReference type="GO" id="GO:0007156">
    <property type="term" value="P:homophilic cell adhesion via plasma membrane adhesion molecules"/>
    <property type="evidence" value="ECO:0007669"/>
    <property type="project" value="InterPro"/>
</dbReference>
<keyword evidence="6" id="KW-1133">Transmembrane helix</keyword>
<evidence type="ECO:0000256" key="3">
    <source>
        <dbReference type="ARBA" id="ARBA00022737"/>
    </source>
</evidence>
<feature type="domain" description="Cadherin" evidence="10">
    <location>
        <begin position="1"/>
        <end position="69"/>
    </location>
</feature>
<keyword evidence="7" id="KW-0472">Membrane</keyword>
<protein>
    <submittedName>
        <fullName evidence="11">PCDA2 protein</fullName>
    </submittedName>
</protein>
<dbReference type="AlphaFoldDB" id="A0A7L3LUF9"/>
<reference evidence="11 12" key="1">
    <citation type="submission" date="2019-09" db="EMBL/GenBank/DDBJ databases">
        <title>Bird 10,000 Genomes (B10K) Project - Family phase.</title>
        <authorList>
            <person name="Zhang G."/>
        </authorList>
    </citation>
    <scope>NUCLEOTIDE SEQUENCE [LARGE SCALE GENOMIC DNA]</scope>
    <source>
        <strain evidence="11">B10K-DU-029-46</strain>
    </source>
</reference>
<keyword evidence="3" id="KW-0677">Repeat</keyword>
<dbReference type="InterPro" id="IPR050174">
    <property type="entry name" value="Protocadherin/Cadherin-CA"/>
</dbReference>
<dbReference type="EMBL" id="VZTY01030130">
    <property type="protein sequence ID" value="NXU57744.1"/>
    <property type="molecule type" value="Genomic_DNA"/>
</dbReference>
<feature type="non-terminal residue" evidence="11">
    <location>
        <position position="1"/>
    </location>
</feature>
<sequence>LQYSFSDTMPVSVRDLFVIDSKSGEIRTVGELDYEDVKAYDLEIEATDKGSPSLSGHCSVELEVLDVND</sequence>
<dbReference type="SMART" id="SM00112">
    <property type="entry name" value="CA"/>
    <property type="match status" value="1"/>
</dbReference>
<dbReference type="Gene3D" id="2.60.40.60">
    <property type="entry name" value="Cadherins"/>
    <property type="match status" value="1"/>
</dbReference>
<dbReference type="CDD" id="cd11304">
    <property type="entry name" value="Cadherin_repeat"/>
    <property type="match status" value="1"/>
</dbReference>
<dbReference type="GO" id="GO:0005509">
    <property type="term" value="F:calcium ion binding"/>
    <property type="evidence" value="ECO:0007669"/>
    <property type="project" value="UniProtKB-UniRule"/>
</dbReference>
<proteinExistence type="predicted"/>
<evidence type="ECO:0000256" key="1">
    <source>
        <dbReference type="ARBA" id="ARBA00004167"/>
    </source>
</evidence>
<evidence type="ECO:0000313" key="11">
    <source>
        <dbReference type="EMBL" id="NXU57744.1"/>
    </source>
</evidence>
<comment type="subcellular location">
    <subcellularLocation>
        <location evidence="1">Membrane</location>
        <topology evidence="1">Single-pass membrane protein</topology>
    </subcellularLocation>
</comment>
<evidence type="ECO:0000256" key="2">
    <source>
        <dbReference type="ARBA" id="ARBA00022692"/>
    </source>
</evidence>
<dbReference type="PROSITE" id="PS50268">
    <property type="entry name" value="CADHERIN_2"/>
    <property type="match status" value="1"/>
</dbReference>
<evidence type="ECO:0000256" key="7">
    <source>
        <dbReference type="ARBA" id="ARBA00023136"/>
    </source>
</evidence>